<evidence type="ECO:0000313" key="1">
    <source>
        <dbReference type="EMBL" id="OHT14076.1"/>
    </source>
</evidence>
<dbReference type="InterPro" id="IPR016024">
    <property type="entry name" value="ARM-type_fold"/>
</dbReference>
<protein>
    <submittedName>
        <fullName evidence="1">Uncharacterized protein</fullName>
    </submittedName>
</protein>
<evidence type="ECO:0000313" key="2">
    <source>
        <dbReference type="Proteomes" id="UP000179807"/>
    </source>
</evidence>
<dbReference type="Gene3D" id="1.25.10.10">
    <property type="entry name" value="Leucine-rich Repeat Variant"/>
    <property type="match status" value="1"/>
</dbReference>
<organism evidence="1 2">
    <name type="scientific">Tritrichomonas foetus</name>
    <dbReference type="NCBI Taxonomy" id="1144522"/>
    <lineage>
        <taxon>Eukaryota</taxon>
        <taxon>Metamonada</taxon>
        <taxon>Parabasalia</taxon>
        <taxon>Tritrichomonadida</taxon>
        <taxon>Tritrichomonadidae</taxon>
        <taxon>Tritrichomonas</taxon>
    </lineage>
</organism>
<dbReference type="EMBL" id="MLAK01000422">
    <property type="protein sequence ID" value="OHT14076.1"/>
    <property type="molecule type" value="Genomic_DNA"/>
</dbReference>
<comment type="caution">
    <text evidence="1">The sequence shown here is derived from an EMBL/GenBank/DDBJ whole genome shotgun (WGS) entry which is preliminary data.</text>
</comment>
<dbReference type="Proteomes" id="UP000179807">
    <property type="component" value="Unassembled WGS sequence"/>
</dbReference>
<reference evidence="1" key="1">
    <citation type="submission" date="2016-10" db="EMBL/GenBank/DDBJ databases">
        <authorList>
            <person name="Benchimol M."/>
            <person name="Almeida L.G."/>
            <person name="Vasconcelos A.T."/>
            <person name="Perreira-Neves A."/>
            <person name="Rosa I.A."/>
            <person name="Tasca T."/>
            <person name="Bogo M.R."/>
            <person name="de Souza W."/>
        </authorList>
    </citation>
    <scope>NUCLEOTIDE SEQUENCE [LARGE SCALE GENOMIC DNA]</scope>
    <source>
        <strain evidence="1">K</strain>
    </source>
</reference>
<dbReference type="InterPro" id="IPR011989">
    <property type="entry name" value="ARM-like"/>
</dbReference>
<accession>A0A1J4KWF3</accession>
<dbReference type="RefSeq" id="XP_068367212.1">
    <property type="nucleotide sequence ID" value="XM_068498477.1"/>
</dbReference>
<dbReference type="AlphaFoldDB" id="A0A1J4KWF3"/>
<proteinExistence type="predicted"/>
<dbReference type="GeneID" id="94833181"/>
<dbReference type="VEuPathDB" id="TrichDB:TRFO_15589"/>
<gene>
    <name evidence="1" type="ORF">TRFO_15589</name>
</gene>
<sequence length="460" mass="53770">MDYKQAPLDQKNIYAIRNDIDENQGDLFWNHYSQLEDHWKNMEFDQVKSSLESLYAILTAKSIGFNLKDSAIQDTSIVDFFLNSINNCLSITTDFSLVNILDLFMRVLIKVVIHSQVALEIMISKHPLQLFGVLLIHKVTEIRKDSITLTQLILSKETSENEINYIIPFIIGKLHDGKDQYPEILDSLLPIINFFCQNCQIRYIEKYILPILDIILELMNSEYYFLYCMNCLKIISKLQNQNFNIFELKHDLFTKIINIIEDTKSQDFYHLVFQFIGSSLYYYGAQCQKEICEHIERILKLFISLSFEKNKDKDSTIIIIVSNLIVEDHGIVGLLLIENVLKAIFNYLDHTSYNIRNEAIYLVWNMIFCGTSDQVNRILACDFLFEHLVESLNKTEVKFMNFVLKTLNKIFVIKGYKNYGDDKQVDIFVITLSHLYNETSSQEINELIESTTLLSMFPNE</sequence>
<keyword evidence="2" id="KW-1185">Reference proteome</keyword>
<name>A0A1J4KWF3_9EUKA</name>
<dbReference type="SUPFAM" id="SSF48371">
    <property type="entry name" value="ARM repeat"/>
    <property type="match status" value="1"/>
</dbReference>